<comment type="subcellular location">
    <subcellularLocation>
        <location evidence="1">Membrane</location>
    </subcellularLocation>
</comment>
<dbReference type="InterPro" id="IPR050388">
    <property type="entry name" value="ABC_Ni/Peptide_Import"/>
</dbReference>
<dbReference type="OrthoDB" id="7877272at2"/>
<evidence type="ECO:0000313" key="7">
    <source>
        <dbReference type="EMBL" id="PJE34378.1"/>
    </source>
</evidence>
<feature type="non-terminal residue" evidence="7">
    <location>
        <position position="87"/>
    </location>
</feature>
<name>A0A2M8IV44_9RHOB</name>
<gene>
    <name evidence="7" type="ORF">CVM52_22605</name>
</gene>
<evidence type="ECO:0000313" key="8">
    <source>
        <dbReference type="Proteomes" id="UP000231553"/>
    </source>
</evidence>
<dbReference type="GO" id="GO:0005524">
    <property type="term" value="F:ATP binding"/>
    <property type="evidence" value="ECO:0007669"/>
    <property type="project" value="UniProtKB-KW"/>
</dbReference>
<dbReference type="Pfam" id="PF00005">
    <property type="entry name" value="ABC_tran"/>
    <property type="match status" value="1"/>
</dbReference>
<evidence type="ECO:0000256" key="3">
    <source>
        <dbReference type="ARBA" id="ARBA00022448"/>
    </source>
</evidence>
<dbReference type="RefSeq" id="WP_133119946.1">
    <property type="nucleotide sequence ID" value="NZ_PGTB01000190.1"/>
</dbReference>
<sequence length="87" mass="8901">MLPDTPILSVKNLRVAFGRHEAVRGLSFDIHAGETLALVGESGSGKSATALSILRLIEREGGRITGGSIRLGGTAPAEITALPPAAL</sequence>
<keyword evidence="3" id="KW-0813">Transport</keyword>
<proteinExistence type="inferred from homology"/>
<evidence type="ECO:0000256" key="1">
    <source>
        <dbReference type="ARBA" id="ARBA00004370"/>
    </source>
</evidence>
<keyword evidence="7" id="KW-0547">Nucleotide-binding</keyword>
<dbReference type="Gene3D" id="3.40.50.300">
    <property type="entry name" value="P-loop containing nucleotide triphosphate hydrolases"/>
    <property type="match status" value="1"/>
</dbReference>
<organism evidence="7 8">
    <name type="scientific">Pseudooceanicola lipolyticus</name>
    <dbReference type="NCBI Taxonomy" id="2029104"/>
    <lineage>
        <taxon>Bacteria</taxon>
        <taxon>Pseudomonadati</taxon>
        <taxon>Pseudomonadota</taxon>
        <taxon>Alphaproteobacteria</taxon>
        <taxon>Rhodobacterales</taxon>
        <taxon>Paracoccaceae</taxon>
        <taxon>Pseudooceanicola</taxon>
    </lineage>
</organism>
<dbReference type="AlphaFoldDB" id="A0A2M8IV44"/>
<comment type="caution">
    <text evidence="7">The sequence shown here is derived from an EMBL/GenBank/DDBJ whole genome shotgun (WGS) entry which is preliminary data.</text>
</comment>
<dbReference type="InterPro" id="IPR027417">
    <property type="entry name" value="P-loop_NTPase"/>
</dbReference>
<evidence type="ECO:0000256" key="4">
    <source>
        <dbReference type="ARBA" id="ARBA00022475"/>
    </source>
</evidence>
<evidence type="ECO:0000259" key="6">
    <source>
        <dbReference type="Pfam" id="PF00005"/>
    </source>
</evidence>
<keyword evidence="7" id="KW-0067">ATP-binding</keyword>
<comment type="similarity">
    <text evidence="2">Belongs to the ABC transporter superfamily.</text>
</comment>
<dbReference type="GO" id="GO:0016887">
    <property type="term" value="F:ATP hydrolysis activity"/>
    <property type="evidence" value="ECO:0007669"/>
    <property type="project" value="InterPro"/>
</dbReference>
<dbReference type="PANTHER" id="PTHR43297">
    <property type="entry name" value="OLIGOPEPTIDE TRANSPORT ATP-BINDING PROTEIN APPD"/>
    <property type="match status" value="1"/>
</dbReference>
<evidence type="ECO:0000256" key="5">
    <source>
        <dbReference type="ARBA" id="ARBA00023136"/>
    </source>
</evidence>
<dbReference type="PANTHER" id="PTHR43297:SF2">
    <property type="entry name" value="DIPEPTIDE TRANSPORT ATP-BINDING PROTEIN DPPD"/>
    <property type="match status" value="1"/>
</dbReference>
<evidence type="ECO:0000256" key="2">
    <source>
        <dbReference type="ARBA" id="ARBA00005417"/>
    </source>
</evidence>
<dbReference type="Proteomes" id="UP000231553">
    <property type="component" value="Unassembled WGS sequence"/>
</dbReference>
<feature type="domain" description="ABC transporter" evidence="6">
    <location>
        <begin position="24"/>
        <end position="65"/>
    </location>
</feature>
<dbReference type="SUPFAM" id="SSF52540">
    <property type="entry name" value="P-loop containing nucleoside triphosphate hydrolases"/>
    <property type="match status" value="1"/>
</dbReference>
<keyword evidence="8" id="KW-1185">Reference proteome</keyword>
<dbReference type="InterPro" id="IPR003439">
    <property type="entry name" value="ABC_transporter-like_ATP-bd"/>
</dbReference>
<dbReference type="GO" id="GO:0016020">
    <property type="term" value="C:membrane"/>
    <property type="evidence" value="ECO:0007669"/>
    <property type="project" value="UniProtKB-SubCell"/>
</dbReference>
<keyword evidence="4" id="KW-1003">Cell membrane</keyword>
<keyword evidence="5" id="KW-0472">Membrane</keyword>
<accession>A0A2M8IV44</accession>
<reference evidence="7 8" key="1">
    <citation type="journal article" date="2018" name="Int. J. Syst. Evol. Microbiol.">
        <title>Pseudooceanicola lipolyticus sp. nov., a marine alphaproteobacterium, reclassification of Oceanicola flagellatus as Pseudooceanicola flagellatus comb. nov. and emended description of the genus Pseudooceanicola.</title>
        <authorList>
            <person name="Huang M.-M."/>
            <person name="Guo L.-L."/>
            <person name="Wu Y.-H."/>
            <person name="Lai Q.-L."/>
            <person name="Shao Z.-Z."/>
            <person name="Wang C.-S."/>
            <person name="Wu M."/>
            <person name="Xu X.-W."/>
        </authorList>
    </citation>
    <scope>NUCLEOTIDE SEQUENCE [LARGE SCALE GENOMIC DNA]</scope>
    <source>
        <strain evidence="7 8">157</strain>
    </source>
</reference>
<protein>
    <submittedName>
        <fullName evidence="7">ABC transporter ATP-binding protein</fullName>
    </submittedName>
</protein>
<dbReference type="EMBL" id="PGTB01000190">
    <property type="protein sequence ID" value="PJE34378.1"/>
    <property type="molecule type" value="Genomic_DNA"/>
</dbReference>